<dbReference type="Pfam" id="PF16168">
    <property type="entry name" value="AIDA"/>
    <property type="match status" value="1"/>
</dbReference>
<dbReference type="Gene3D" id="2.160.20.20">
    <property type="match status" value="1"/>
</dbReference>
<sequence>MGSDAKNLMSDGKVHIVHADEVISATQLTDGELIVEAGGRAENTVVTGAGWLKVEAGGVVKGTQYANDGTLSVNDGAIATDIVQSDGGALSLSTLATVNGRHPEGEFSVDQGYACGLLLENGGNLRVLAGHRAEKIILDQGGGLLVNGTTFAAVVDDGGELLVYPGGEAINCEINHGGVFMLAGRASNTSLTSGAMNNLGGEDQNTNVENGAVYRLGTDGLQLYSSGKTKDLTVNAGGRVEIHAGTLENAAIKGGTVIVMSPTSADDKFVVEEDCAPVELMGSVTVQEGSSLIIGYGADLQQSIVTVQQGGVLILDGSTVKGDNVAFRVGELNLDDGTVWLITSAATRVQLKVKRLRGKGTVCLQTSAKEISPEFIGVKGEVSGNIHVEITDASRQPICAVHKLQPDADGIGATLQPA</sequence>
<dbReference type="Pfam" id="PF03212">
    <property type="entry name" value="Pertactin"/>
    <property type="match status" value="1"/>
</dbReference>
<reference evidence="2" key="2">
    <citation type="submission" date="2020-02" db="EMBL/GenBank/DDBJ databases">
        <authorList>
            <consortium name="NCBI Pathogen Detection Project"/>
        </authorList>
    </citation>
    <scope>NUCLEOTIDE SEQUENCE</scope>
    <source>
        <strain evidence="2">1839</strain>
    </source>
</reference>
<dbReference type="NCBIfam" id="TIGR04415">
    <property type="entry name" value="O_hepto_targRPT"/>
    <property type="match status" value="1"/>
</dbReference>
<dbReference type="SUPFAM" id="SSF51126">
    <property type="entry name" value="Pectin lyase-like"/>
    <property type="match status" value="1"/>
</dbReference>
<dbReference type="EMBL" id="DAAYTU010000009">
    <property type="protein sequence ID" value="HAG5770218.1"/>
    <property type="molecule type" value="Genomic_DNA"/>
</dbReference>
<feature type="domain" description="Pertactin central region" evidence="1">
    <location>
        <begin position="329"/>
        <end position="400"/>
    </location>
</feature>
<protein>
    <recommendedName>
        <fullName evidence="1">Pertactin central region domain-containing protein</fullName>
    </recommendedName>
</protein>
<gene>
    <name evidence="2" type="ORF">GGB84_001858</name>
</gene>
<evidence type="ECO:0000259" key="1">
    <source>
        <dbReference type="Pfam" id="PF03212"/>
    </source>
</evidence>
<dbReference type="InterPro" id="IPR030930">
    <property type="entry name" value="AIDA"/>
</dbReference>
<proteinExistence type="predicted"/>
<dbReference type="AlphaFoldDB" id="A0A765T929"/>
<comment type="caution">
    <text evidence="2">The sequence shown here is derived from an EMBL/GenBank/DDBJ whole genome shotgun (WGS) entry which is preliminary data.</text>
</comment>
<dbReference type="InterPro" id="IPR004899">
    <property type="entry name" value="Pertactin_central"/>
</dbReference>
<name>A0A765T929_ECOLX</name>
<accession>A0A765T929</accession>
<organism evidence="2">
    <name type="scientific">Escherichia coli</name>
    <dbReference type="NCBI Taxonomy" id="562"/>
    <lineage>
        <taxon>Bacteria</taxon>
        <taxon>Pseudomonadati</taxon>
        <taxon>Pseudomonadota</taxon>
        <taxon>Gammaproteobacteria</taxon>
        <taxon>Enterobacterales</taxon>
        <taxon>Enterobacteriaceae</taxon>
        <taxon>Escherichia</taxon>
    </lineage>
</organism>
<evidence type="ECO:0000313" key="2">
    <source>
        <dbReference type="EMBL" id="HAG5770218.1"/>
    </source>
</evidence>
<dbReference type="InterPro" id="IPR012332">
    <property type="entry name" value="Autotransporter_pectin_lyase_C"/>
</dbReference>
<reference evidence="2" key="1">
    <citation type="journal article" date="2018" name="Genome Biol.">
        <title>SKESA: strategic k-mer extension for scrupulous assemblies.</title>
        <authorList>
            <person name="Souvorov A."/>
            <person name="Agarwala R."/>
            <person name="Lipman D.J."/>
        </authorList>
    </citation>
    <scope>NUCLEOTIDE SEQUENCE [LARGE SCALE GENOMIC DNA]</scope>
    <source>
        <strain evidence="2">1839</strain>
    </source>
</reference>
<dbReference type="InterPro" id="IPR011050">
    <property type="entry name" value="Pectin_lyase_fold/virulence"/>
</dbReference>